<dbReference type="Proteomes" id="UP001165122">
    <property type="component" value="Unassembled WGS sequence"/>
</dbReference>
<dbReference type="OrthoDB" id="10507225at2759"/>
<protein>
    <recommendedName>
        <fullName evidence="2">PWI domain-containing protein</fullName>
    </recommendedName>
</protein>
<organism evidence="3 4">
    <name type="scientific">Triparma laevis f. longispina</name>
    <dbReference type="NCBI Taxonomy" id="1714387"/>
    <lineage>
        <taxon>Eukaryota</taxon>
        <taxon>Sar</taxon>
        <taxon>Stramenopiles</taxon>
        <taxon>Ochrophyta</taxon>
        <taxon>Bolidophyceae</taxon>
        <taxon>Parmales</taxon>
        <taxon>Triparmaceae</taxon>
        <taxon>Triparma</taxon>
    </lineage>
</organism>
<reference evidence="4" key="1">
    <citation type="journal article" date="2023" name="Commun. Biol.">
        <title>Genome analysis of Parmales, the sister group of diatoms, reveals the evolutionary specialization of diatoms from phago-mixotrophs to photoautotrophs.</title>
        <authorList>
            <person name="Ban H."/>
            <person name="Sato S."/>
            <person name="Yoshikawa S."/>
            <person name="Yamada K."/>
            <person name="Nakamura Y."/>
            <person name="Ichinomiya M."/>
            <person name="Sato N."/>
            <person name="Blanc-Mathieu R."/>
            <person name="Endo H."/>
            <person name="Kuwata A."/>
            <person name="Ogata H."/>
        </authorList>
    </citation>
    <scope>NUCLEOTIDE SEQUENCE [LARGE SCALE GENOMIC DNA]</scope>
    <source>
        <strain evidence="4">NIES 3700</strain>
    </source>
</reference>
<feature type="compositionally biased region" description="Basic and acidic residues" evidence="1">
    <location>
        <begin position="271"/>
        <end position="284"/>
    </location>
</feature>
<dbReference type="EMBL" id="BRXW01000394">
    <property type="protein sequence ID" value="GMH50258.1"/>
    <property type="molecule type" value="Genomic_DNA"/>
</dbReference>
<dbReference type="InterPro" id="IPR002483">
    <property type="entry name" value="PWI_dom"/>
</dbReference>
<evidence type="ECO:0000313" key="3">
    <source>
        <dbReference type="EMBL" id="GMH50258.1"/>
    </source>
</evidence>
<evidence type="ECO:0000256" key="1">
    <source>
        <dbReference type="SAM" id="MobiDB-lite"/>
    </source>
</evidence>
<dbReference type="Gene3D" id="1.20.1390.10">
    <property type="entry name" value="PWI domain"/>
    <property type="match status" value="1"/>
</dbReference>
<feature type="domain" description="PWI" evidence="2">
    <location>
        <begin position="350"/>
        <end position="411"/>
    </location>
</feature>
<proteinExistence type="predicted"/>
<dbReference type="Pfam" id="PF01480">
    <property type="entry name" value="PWI"/>
    <property type="match status" value="1"/>
</dbReference>
<evidence type="ECO:0000259" key="2">
    <source>
        <dbReference type="Pfam" id="PF01480"/>
    </source>
</evidence>
<feature type="region of interest" description="Disordered" evidence="1">
    <location>
        <begin position="271"/>
        <end position="299"/>
    </location>
</feature>
<name>A0A9W6ZFQ5_9STRA</name>
<evidence type="ECO:0000313" key="4">
    <source>
        <dbReference type="Proteomes" id="UP001165122"/>
    </source>
</evidence>
<comment type="caution">
    <text evidence="3">The sequence shown here is derived from an EMBL/GenBank/DDBJ whole genome shotgun (WGS) entry which is preliminary data.</text>
</comment>
<accession>A0A9W6ZFQ5</accession>
<dbReference type="AlphaFoldDB" id="A0A9W6ZFQ5"/>
<gene>
    <name evidence="3" type="ORF">TrLO_g13900</name>
</gene>
<sequence length="421" mass="48209">MGASMPLPIGPPGGHFMPPPPIAMLPPQLHIPPLFTPPPPPSVLTSTTPLPLIIMSNGLSPHKLQTLLNVLYPNMRLTSFPSSLFTRLNNQEHPAILENNTNTLKITLALLQLNQCLQLEWFLKETGLGFLEGVGVKFTFEVKDLNEEQCKFDKLEVDDNKTLKVDDDIQQVFNNYVEPKLIGKEKIKIQIDKPQNLTTENEWDEVENDDTDVLTSPDVLEKVLGYRYKLRDVWEIGRKRRKGVIGEEVRKGMDEEIGRRRKIEEITLKRGREEEEEERKKQKLSEVNQAAGERKKRIDVPKGQEEIKKINRVPRLKEPKKEDLEGIKGGKSTLSEIYQETYAVIKKSTALRNHVSTTVENYLGAKEKSVIDMIMTEFTKKGVEEVWEGIWGEMEGVLEEDTGKFLEEIWKGVRWFCNGDE</sequence>
<keyword evidence="4" id="KW-1185">Reference proteome</keyword>